<organism evidence="1 2">
    <name type="scientific">Ruegeria pomeroyi</name>
    <dbReference type="NCBI Taxonomy" id="89184"/>
    <lineage>
        <taxon>Bacteria</taxon>
        <taxon>Pseudomonadati</taxon>
        <taxon>Pseudomonadota</taxon>
        <taxon>Alphaproteobacteria</taxon>
        <taxon>Rhodobacterales</taxon>
        <taxon>Roseobacteraceae</taxon>
        <taxon>Ruegeria</taxon>
    </lineage>
</organism>
<reference evidence="1" key="1">
    <citation type="journal article" date="2021" name="Environ. Microbiol.">
        <title>Cryptic niche differentiation of novel sediment ecotypes of Rugeria pomeroyi correlates with nitrate respiration.</title>
        <authorList>
            <person name="Lin X."/>
            <person name="McNichol J."/>
            <person name="Chu X."/>
            <person name="Qian Y."/>
            <person name="Luo H."/>
        </authorList>
    </citation>
    <scope>NUCLEOTIDE SEQUENCE</scope>
    <source>
        <strain evidence="1">SZCCDBB064</strain>
    </source>
</reference>
<name>A0A9Q3ZMB5_9RHOB</name>
<dbReference type="AlphaFoldDB" id="A0A9Q3ZMB5"/>
<evidence type="ECO:0000313" key="1">
    <source>
        <dbReference type="EMBL" id="MCE8537900.1"/>
    </source>
</evidence>
<protein>
    <recommendedName>
        <fullName evidence="3">Winged helix-turn helix domain-containing protein</fullName>
    </recommendedName>
</protein>
<dbReference type="RefSeq" id="WP_234162851.1">
    <property type="nucleotide sequence ID" value="NZ_JAGQAF010000005.1"/>
</dbReference>
<dbReference type="Proteomes" id="UP000813672">
    <property type="component" value="Unassembled WGS sequence"/>
</dbReference>
<proteinExistence type="predicted"/>
<gene>
    <name evidence="1" type="ORF">KBY27_10550</name>
</gene>
<dbReference type="EMBL" id="JAGQAF010000005">
    <property type="protein sequence ID" value="MCE8537900.1"/>
    <property type="molecule type" value="Genomic_DNA"/>
</dbReference>
<comment type="caution">
    <text evidence="1">The sequence shown here is derived from an EMBL/GenBank/DDBJ whole genome shotgun (WGS) entry which is preliminary data.</text>
</comment>
<evidence type="ECO:0008006" key="3">
    <source>
        <dbReference type="Google" id="ProtNLM"/>
    </source>
</evidence>
<evidence type="ECO:0000313" key="2">
    <source>
        <dbReference type="Proteomes" id="UP000813672"/>
    </source>
</evidence>
<accession>A0A9Q3ZMB5</accession>
<sequence>MAWSEEDLPFGYRTVAWLLGFNKNTVQCILQIKGWQVRKRPIGTRPRIEALQALPRGQFWRHI</sequence>